<evidence type="ECO:0000256" key="7">
    <source>
        <dbReference type="ARBA" id="ARBA00022723"/>
    </source>
</evidence>
<dbReference type="Gene3D" id="3.30.428.10">
    <property type="entry name" value="HIT-like"/>
    <property type="match status" value="2"/>
</dbReference>
<evidence type="ECO:0000256" key="12">
    <source>
        <dbReference type="SAM" id="MobiDB-lite"/>
    </source>
</evidence>
<keyword evidence="10 11" id="KW-0119">Carbohydrate metabolism</keyword>
<dbReference type="InterPro" id="IPR001937">
    <property type="entry name" value="GalP_UDPtransf1"/>
</dbReference>
<dbReference type="InterPro" id="IPR019779">
    <property type="entry name" value="GalP_UDPtransf1_His-AS"/>
</dbReference>
<name>A0A9Q0M4I9_BLOTA</name>
<comment type="caution">
    <text evidence="15">The sequence shown here is derived from an EMBL/GenBank/DDBJ whole genome shotgun (WGS) entry which is preliminary data.</text>
</comment>
<sequence>MLYSNPVSRDQSVDVYKIFIVLHDRTVRYVRFTNIIEDFAHNRYNPLTDQWVLVSPHRLQRPWSGQNETESDVEVAEHDPNNPLCPGVRRGNGEMNPIYSSTFTFDNDFPALRETYESKNNDLLLQLNQNIPNYELDKHEDPLFRLNIARGKCRVMCFHPKSNISLPLMSKSEIVTVIDEWILEYNRLASHWKWVQIFENKGAIMGCSNPHPHCQIWASDYLPNEARTEDRTQRDYYQKYGRPMLLDYVEREIKLKDRIVDLNDHWITLIPFWAFWPFETMIIPRRHIKRIAELTDKERESLATIMKQLLIRYDNLFKVSFPYSMGWHGAPTAELHMNEDYSHWQLHASYYPPLLRSATIKKFMVGYELLAQVQRDLTAEKAAEYLREMPLVHYKENNYFHISSSLDGNVNGNGGGGGGGGVSSDGRYHDGTNGEIPNDGQSRTKRLTIKNQTSED</sequence>
<evidence type="ECO:0000313" key="16">
    <source>
        <dbReference type="Proteomes" id="UP001142055"/>
    </source>
</evidence>
<evidence type="ECO:0000313" key="15">
    <source>
        <dbReference type="EMBL" id="KAJ6219046.1"/>
    </source>
</evidence>
<dbReference type="NCBIfam" id="TIGR00209">
    <property type="entry name" value="galT_1"/>
    <property type="match status" value="1"/>
</dbReference>
<dbReference type="SUPFAM" id="SSF54197">
    <property type="entry name" value="HIT-like"/>
    <property type="match status" value="2"/>
</dbReference>
<dbReference type="Pfam" id="PF02744">
    <property type="entry name" value="GalP_UDP_tr_C"/>
    <property type="match status" value="1"/>
</dbReference>
<evidence type="ECO:0000256" key="9">
    <source>
        <dbReference type="ARBA" id="ARBA00023144"/>
    </source>
</evidence>
<dbReference type="FunFam" id="3.30.428.10:FF:000002">
    <property type="entry name" value="Galactose-1-phosphate uridylyltransferase"/>
    <property type="match status" value="1"/>
</dbReference>
<dbReference type="AlphaFoldDB" id="A0A9Q0M4I9"/>
<feature type="region of interest" description="Disordered" evidence="12">
    <location>
        <begin position="63"/>
        <end position="90"/>
    </location>
</feature>
<organism evidence="15 16">
    <name type="scientific">Blomia tropicalis</name>
    <name type="common">Mite</name>
    <dbReference type="NCBI Taxonomy" id="40697"/>
    <lineage>
        <taxon>Eukaryota</taxon>
        <taxon>Metazoa</taxon>
        <taxon>Ecdysozoa</taxon>
        <taxon>Arthropoda</taxon>
        <taxon>Chelicerata</taxon>
        <taxon>Arachnida</taxon>
        <taxon>Acari</taxon>
        <taxon>Acariformes</taxon>
        <taxon>Sarcoptiformes</taxon>
        <taxon>Astigmata</taxon>
        <taxon>Glycyphagoidea</taxon>
        <taxon>Echimyopodidae</taxon>
        <taxon>Blomia</taxon>
    </lineage>
</organism>
<feature type="region of interest" description="Disordered" evidence="12">
    <location>
        <begin position="411"/>
        <end position="456"/>
    </location>
</feature>
<keyword evidence="6 11" id="KW-0548">Nucleotidyltransferase</keyword>
<dbReference type="NCBIfam" id="NF008724">
    <property type="entry name" value="PRK11720.1"/>
    <property type="match status" value="1"/>
</dbReference>
<accession>A0A9Q0M4I9</accession>
<comment type="pathway">
    <text evidence="3 11">Carbohydrate metabolism; galactose metabolism.</text>
</comment>
<keyword evidence="9 11" id="KW-0299">Galactose metabolism</keyword>
<feature type="domain" description="Galactose-1-phosphate uridyl transferase C-terminal" evidence="14">
    <location>
        <begin position="230"/>
        <end position="397"/>
    </location>
</feature>
<dbReference type="GO" id="GO:0008270">
    <property type="term" value="F:zinc ion binding"/>
    <property type="evidence" value="ECO:0007669"/>
    <property type="project" value="InterPro"/>
</dbReference>
<dbReference type="Pfam" id="PF01087">
    <property type="entry name" value="GalP_UDP_transf"/>
    <property type="match status" value="1"/>
</dbReference>
<evidence type="ECO:0000256" key="6">
    <source>
        <dbReference type="ARBA" id="ARBA00022695"/>
    </source>
</evidence>
<dbReference type="GO" id="GO:0005737">
    <property type="term" value="C:cytoplasm"/>
    <property type="evidence" value="ECO:0007669"/>
    <property type="project" value="TreeGrafter"/>
</dbReference>
<evidence type="ECO:0000256" key="3">
    <source>
        <dbReference type="ARBA" id="ARBA00004947"/>
    </source>
</evidence>
<feature type="compositionally biased region" description="Gly residues" evidence="12">
    <location>
        <begin position="411"/>
        <end position="423"/>
    </location>
</feature>
<evidence type="ECO:0000259" key="14">
    <source>
        <dbReference type="Pfam" id="PF02744"/>
    </source>
</evidence>
<gene>
    <name evidence="15" type="ORF">RDWZM_004858</name>
</gene>
<keyword evidence="8" id="KW-0862">Zinc</keyword>
<protein>
    <recommendedName>
        <fullName evidence="11">Galactose-1-phosphate uridylyltransferase</fullName>
        <ecNumber evidence="11">2.7.7.12</ecNumber>
    </recommendedName>
</protein>
<evidence type="ECO:0000256" key="11">
    <source>
        <dbReference type="RuleBase" id="RU000506"/>
    </source>
</evidence>
<keyword evidence="16" id="KW-1185">Reference proteome</keyword>
<dbReference type="Proteomes" id="UP001142055">
    <property type="component" value="Chromosome 2"/>
</dbReference>
<dbReference type="GO" id="GO:0008108">
    <property type="term" value="F:UDP-glucose:hexose-1-phosphate uridylyltransferase activity"/>
    <property type="evidence" value="ECO:0007669"/>
    <property type="project" value="UniProtKB-EC"/>
</dbReference>
<evidence type="ECO:0000256" key="2">
    <source>
        <dbReference type="ARBA" id="ARBA00001947"/>
    </source>
</evidence>
<keyword evidence="7 11" id="KW-0479">Metal-binding</keyword>
<dbReference type="EC" id="2.7.7.12" evidence="11"/>
<evidence type="ECO:0000256" key="8">
    <source>
        <dbReference type="ARBA" id="ARBA00022833"/>
    </source>
</evidence>
<comment type="similarity">
    <text evidence="4 11">Belongs to the galactose-1-phosphate uridylyltransferase type 1 family.</text>
</comment>
<evidence type="ECO:0000256" key="5">
    <source>
        <dbReference type="ARBA" id="ARBA00022679"/>
    </source>
</evidence>
<dbReference type="CDD" id="cd00608">
    <property type="entry name" value="GalT"/>
    <property type="match status" value="1"/>
</dbReference>
<dbReference type="InterPro" id="IPR005849">
    <property type="entry name" value="GalP_Utransf_N"/>
</dbReference>
<dbReference type="EMBL" id="JAPWDV010000002">
    <property type="protein sequence ID" value="KAJ6219046.1"/>
    <property type="molecule type" value="Genomic_DNA"/>
</dbReference>
<reference evidence="15" key="1">
    <citation type="submission" date="2022-12" db="EMBL/GenBank/DDBJ databases">
        <title>Genome assemblies of Blomia tropicalis.</title>
        <authorList>
            <person name="Cui Y."/>
        </authorList>
    </citation>
    <scope>NUCLEOTIDE SEQUENCE</scope>
    <source>
        <tissue evidence="15">Adult mites</tissue>
    </source>
</reference>
<evidence type="ECO:0000256" key="4">
    <source>
        <dbReference type="ARBA" id="ARBA00010951"/>
    </source>
</evidence>
<evidence type="ECO:0000256" key="10">
    <source>
        <dbReference type="ARBA" id="ARBA00023277"/>
    </source>
</evidence>
<dbReference type="PROSITE" id="PS00117">
    <property type="entry name" value="GAL_P_UDP_TRANSF_I"/>
    <property type="match status" value="1"/>
</dbReference>
<keyword evidence="5 11" id="KW-0808">Transferase</keyword>
<evidence type="ECO:0000259" key="13">
    <source>
        <dbReference type="Pfam" id="PF01087"/>
    </source>
</evidence>
<dbReference type="FunFam" id="3.30.428.10:FF:000001">
    <property type="entry name" value="Galactose-1-phosphate uridylyltransferase"/>
    <property type="match status" value="1"/>
</dbReference>
<dbReference type="PANTHER" id="PTHR11943:SF1">
    <property type="entry name" value="GALACTOSE-1-PHOSPHATE URIDYLYLTRANSFERASE"/>
    <property type="match status" value="1"/>
</dbReference>
<dbReference type="GO" id="GO:0033499">
    <property type="term" value="P:galactose catabolic process via UDP-galactose, Leloir pathway"/>
    <property type="evidence" value="ECO:0007669"/>
    <property type="project" value="TreeGrafter"/>
</dbReference>
<dbReference type="InterPro" id="IPR036265">
    <property type="entry name" value="HIT-like_sf"/>
</dbReference>
<dbReference type="InterPro" id="IPR005850">
    <property type="entry name" value="GalP_Utransf_C"/>
</dbReference>
<feature type="domain" description="Galactose-1-phosphate uridyl transferase N-terminal" evidence="13">
    <location>
        <begin position="40"/>
        <end position="223"/>
    </location>
</feature>
<dbReference type="PANTHER" id="PTHR11943">
    <property type="entry name" value="GALACTOSE-1-PHOSPHATE URIDYLYLTRANSFERASE"/>
    <property type="match status" value="1"/>
</dbReference>
<comment type="cofactor">
    <cofactor evidence="2">
        <name>Zn(2+)</name>
        <dbReference type="ChEBI" id="CHEBI:29105"/>
    </cofactor>
</comment>
<evidence type="ECO:0000256" key="1">
    <source>
        <dbReference type="ARBA" id="ARBA00001107"/>
    </source>
</evidence>
<proteinExistence type="inferred from homology"/>
<dbReference type="OMA" id="CFENRGA"/>
<comment type="catalytic activity">
    <reaction evidence="1 11">
        <text>alpha-D-galactose 1-phosphate + UDP-alpha-D-glucose = alpha-D-glucose 1-phosphate + UDP-alpha-D-galactose</text>
        <dbReference type="Rhea" id="RHEA:13989"/>
        <dbReference type="ChEBI" id="CHEBI:58336"/>
        <dbReference type="ChEBI" id="CHEBI:58601"/>
        <dbReference type="ChEBI" id="CHEBI:58885"/>
        <dbReference type="ChEBI" id="CHEBI:66914"/>
        <dbReference type="EC" id="2.7.7.12"/>
    </reaction>
</comment>